<sequence>MLKMEFKGISMPMMVILLITGLHSLTTIVSGAASTLVTTTPRNVSIDVMG</sequence>
<reference evidence="1 2" key="3">
    <citation type="submission" date="2019-11" db="EMBL/GenBank/DDBJ databases">
        <title>A de novo genome assembly of a pear dwarfing rootstock.</title>
        <authorList>
            <person name="Wang F."/>
            <person name="Wang J."/>
            <person name="Li S."/>
            <person name="Zhang Y."/>
            <person name="Fang M."/>
            <person name="Ma L."/>
            <person name="Zhao Y."/>
            <person name="Jiang S."/>
        </authorList>
    </citation>
    <scope>NUCLEOTIDE SEQUENCE [LARGE SCALE GENOMIC DNA]</scope>
    <source>
        <strain evidence="1">S2</strain>
        <tissue evidence="1">Leaf</tissue>
    </source>
</reference>
<reference evidence="2" key="2">
    <citation type="submission" date="2019-10" db="EMBL/GenBank/DDBJ databases">
        <title>A de novo genome assembly of a pear dwarfing rootstock.</title>
        <authorList>
            <person name="Wang F."/>
            <person name="Wang J."/>
            <person name="Li S."/>
            <person name="Zhang Y."/>
            <person name="Fang M."/>
            <person name="Ma L."/>
            <person name="Zhao Y."/>
            <person name="Jiang S."/>
        </authorList>
    </citation>
    <scope>NUCLEOTIDE SEQUENCE [LARGE SCALE GENOMIC DNA]</scope>
</reference>
<evidence type="ECO:0000313" key="2">
    <source>
        <dbReference type="Proteomes" id="UP000327157"/>
    </source>
</evidence>
<reference evidence="1 2" key="1">
    <citation type="submission" date="2019-09" db="EMBL/GenBank/DDBJ databases">
        <authorList>
            <person name="Ou C."/>
        </authorList>
    </citation>
    <scope>NUCLEOTIDE SEQUENCE [LARGE SCALE GENOMIC DNA]</scope>
    <source>
        <strain evidence="1">S2</strain>
        <tissue evidence="1">Leaf</tissue>
    </source>
</reference>
<dbReference type="EMBL" id="SMOL01000553">
    <property type="protein sequence ID" value="KAB2608611.1"/>
    <property type="molecule type" value="Genomic_DNA"/>
</dbReference>
<gene>
    <name evidence="1" type="ORF">D8674_011779</name>
</gene>
<accession>A0A5N5G4D0</accession>
<protein>
    <submittedName>
        <fullName evidence="1">Uncharacterized protein</fullName>
    </submittedName>
</protein>
<organism evidence="1 2">
    <name type="scientific">Pyrus ussuriensis x Pyrus communis</name>
    <dbReference type="NCBI Taxonomy" id="2448454"/>
    <lineage>
        <taxon>Eukaryota</taxon>
        <taxon>Viridiplantae</taxon>
        <taxon>Streptophyta</taxon>
        <taxon>Embryophyta</taxon>
        <taxon>Tracheophyta</taxon>
        <taxon>Spermatophyta</taxon>
        <taxon>Magnoliopsida</taxon>
        <taxon>eudicotyledons</taxon>
        <taxon>Gunneridae</taxon>
        <taxon>Pentapetalae</taxon>
        <taxon>rosids</taxon>
        <taxon>fabids</taxon>
        <taxon>Rosales</taxon>
        <taxon>Rosaceae</taxon>
        <taxon>Amygdaloideae</taxon>
        <taxon>Maleae</taxon>
        <taxon>Pyrus</taxon>
    </lineage>
</organism>
<comment type="caution">
    <text evidence="1">The sequence shown here is derived from an EMBL/GenBank/DDBJ whole genome shotgun (WGS) entry which is preliminary data.</text>
</comment>
<proteinExistence type="predicted"/>
<keyword evidence="2" id="KW-1185">Reference proteome</keyword>
<dbReference type="Proteomes" id="UP000327157">
    <property type="component" value="Chromosome 14"/>
</dbReference>
<dbReference type="AlphaFoldDB" id="A0A5N5G4D0"/>
<evidence type="ECO:0000313" key="1">
    <source>
        <dbReference type="EMBL" id="KAB2608611.1"/>
    </source>
</evidence>
<name>A0A5N5G4D0_9ROSA</name>